<dbReference type="PANTHER" id="PTHR35526">
    <property type="entry name" value="ANTI-SIGMA-F FACTOR RSBW-RELATED"/>
    <property type="match status" value="1"/>
</dbReference>
<evidence type="ECO:0000313" key="1">
    <source>
        <dbReference type="EMBL" id="PWJ55333.1"/>
    </source>
</evidence>
<evidence type="ECO:0008006" key="3">
    <source>
        <dbReference type="Google" id="ProtNLM"/>
    </source>
</evidence>
<comment type="caution">
    <text evidence="1">The sequence shown here is derived from an EMBL/GenBank/DDBJ whole genome shotgun (WGS) entry which is preliminary data.</text>
</comment>
<reference evidence="1 2" key="1">
    <citation type="submission" date="2018-03" db="EMBL/GenBank/DDBJ databases">
        <title>Genomic Encyclopedia of Archaeal and Bacterial Type Strains, Phase II (KMG-II): from individual species to whole genera.</title>
        <authorList>
            <person name="Goeker M."/>
        </authorList>
    </citation>
    <scope>NUCLEOTIDE SEQUENCE [LARGE SCALE GENOMIC DNA]</scope>
    <source>
        <strain evidence="1 2">DSM 44889</strain>
    </source>
</reference>
<evidence type="ECO:0000313" key="2">
    <source>
        <dbReference type="Proteomes" id="UP000245469"/>
    </source>
</evidence>
<dbReference type="Gene3D" id="3.30.565.10">
    <property type="entry name" value="Histidine kinase-like ATPase, C-terminal domain"/>
    <property type="match status" value="1"/>
</dbReference>
<gene>
    <name evidence="1" type="ORF">BXY45_1031</name>
</gene>
<dbReference type="Proteomes" id="UP000245469">
    <property type="component" value="Unassembled WGS sequence"/>
</dbReference>
<accession>A0A316AC91</accession>
<dbReference type="AlphaFoldDB" id="A0A316AC91"/>
<keyword evidence="2" id="KW-1185">Reference proteome</keyword>
<dbReference type="InterPro" id="IPR050267">
    <property type="entry name" value="Anti-sigma-factor_SerPK"/>
</dbReference>
<dbReference type="PANTHER" id="PTHR35526:SF3">
    <property type="entry name" value="ANTI-SIGMA-F FACTOR RSBW"/>
    <property type="match status" value="1"/>
</dbReference>
<dbReference type="RefSeq" id="WP_109772984.1">
    <property type="nucleotide sequence ID" value="NZ_QGDQ01000003.1"/>
</dbReference>
<proteinExistence type="predicted"/>
<organism evidence="1 2">
    <name type="scientific">Quadrisphaera granulorum</name>
    <dbReference type="NCBI Taxonomy" id="317664"/>
    <lineage>
        <taxon>Bacteria</taxon>
        <taxon>Bacillati</taxon>
        <taxon>Actinomycetota</taxon>
        <taxon>Actinomycetes</taxon>
        <taxon>Kineosporiales</taxon>
        <taxon>Kineosporiaceae</taxon>
        <taxon>Quadrisphaera</taxon>
    </lineage>
</organism>
<sequence length="141" mass="14799">MPEQVAKGGLAPVTLLAGGAPVAELTMARVPASVGHVRLLVDDALTDHGVTDRSLIDAAVLLASELATDGVRHGAGNDLHVELSLGPRRVQLTVTTASERRPGDPAPAIAGHSQQLLDMLTSAWDVRSSAGQRVAWYRLDR</sequence>
<dbReference type="EMBL" id="QGDQ01000003">
    <property type="protein sequence ID" value="PWJ55333.1"/>
    <property type="molecule type" value="Genomic_DNA"/>
</dbReference>
<protein>
    <recommendedName>
        <fullName evidence="3">Anti-sigma regulatory factor (Ser/Thr protein kinase)</fullName>
    </recommendedName>
</protein>
<dbReference type="InterPro" id="IPR036890">
    <property type="entry name" value="HATPase_C_sf"/>
</dbReference>
<name>A0A316AC91_9ACTN</name>
<dbReference type="OrthoDB" id="3473697at2"/>